<dbReference type="InterPro" id="IPR029063">
    <property type="entry name" value="SAM-dependent_MTases_sf"/>
</dbReference>
<reference evidence="5" key="1">
    <citation type="journal article" date="2015" name="Nature">
        <title>Complex archaea that bridge the gap between prokaryotes and eukaryotes.</title>
        <authorList>
            <person name="Spang A."/>
            <person name="Saw J.H."/>
            <person name="Jorgensen S.L."/>
            <person name="Zaremba-Niedzwiedzka K."/>
            <person name="Martijn J."/>
            <person name="Lind A.E."/>
            <person name="van Eijk R."/>
            <person name="Schleper C."/>
            <person name="Guy L."/>
            <person name="Ettema T.J."/>
        </authorList>
    </citation>
    <scope>NUCLEOTIDE SEQUENCE</scope>
</reference>
<keyword evidence="4" id="KW-0949">S-adenosyl-L-methionine</keyword>
<proteinExistence type="predicted"/>
<dbReference type="Gene3D" id="3.90.120.10">
    <property type="entry name" value="DNA Methylase, subunit A, domain 2"/>
    <property type="match status" value="1"/>
</dbReference>
<comment type="caution">
    <text evidence="5">The sequence shown here is derived from an EMBL/GenBank/DDBJ whole genome shotgun (WGS) entry which is preliminary data.</text>
</comment>
<evidence type="ECO:0000256" key="3">
    <source>
        <dbReference type="ARBA" id="ARBA00022679"/>
    </source>
</evidence>
<dbReference type="GO" id="GO:0003886">
    <property type="term" value="F:DNA (cytosine-5-)-methyltransferase activity"/>
    <property type="evidence" value="ECO:0007669"/>
    <property type="project" value="UniProtKB-EC"/>
</dbReference>
<dbReference type="GO" id="GO:0032259">
    <property type="term" value="P:methylation"/>
    <property type="evidence" value="ECO:0007669"/>
    <property type="project" value="UniProtKB-KW"/>
</dbReference>
<name>A0A0F9RJJ0_9ZZZZ</name>
<dbReference type="AlphaFoldDB" id="A0A0F9RJJ0"/>
<gene>
    <name evidence="5" type="ORF">LCGC14_0637160</name>
</gene>
<evidence type="ECO:0000256" key="2">
    <source>
        <dbReference type="ARBA" id="ARBA00022603"/>
    </source>
</evidence>
<dbReference type="PRINTS" id="PR00105">
    <property type="entry name" value="C5METTRFRASE"/>
</dbReference>
<dbReference type="NCBIfam" id="TIGR00675">
    <property type="entry name" value="dcm"/>
    <property type="match status" value="1"/>
</dbReference>
<evidence type="ECO:0000256" key="4">
    <source>
        <dbReference type="ARBA" id="ARBA00022691"/>
    </source>
</evidence>
<dbReference type="PANTHER" id="PTHR10629:SF52">
    <property type="entry name" value="DNA (CYTOSINE-5)-METHYLTRANSFERASE 1"/>
    <property type="match status" value="1"/>
</dbReference>
<dbReference type="Pfam" id="PF00145">
    <property type="entry name" value="DNA_methylase"/>
    <property type="match status" value="1"/>
</dbReference>
<dbReference type="InterPro" id="IPR050390">
    <property type="entry name" value="C5-Methyltransferase"/>
</dbReference>
<dbReference type="Gene3D" id="3.40.50.150">
    <property type="entry name" value="Vaccinia Virus protein VP39"/>
    <property type="match status" value="1"/>
</dbReference>
<dbReference type="PANTHER" id="PTHR10629">
    <property type="entry name" value="CYTOSINE-SPECIFIC METHYLTRANSFERASE"/>
    <property type="match status" value="1"/>
</dbReference>
<dbReference type="EC" id="2.1.1.37" evidence="1"/>
<accession>A0A0F9RJJ0</accession>
<dbReference type="InterPro" id="IPR031303">
    <property type="entry name" value="C5_meth_CS"/>
</dbReference>
<dbReference type="PROSITE" id="PS00095">
    <property type="entry name" value="C5_MTASE_2"/>
    <property type="match status" value="1"/>
</dbReference>
<dbReference type="GO" id="GO:0044027">
    <property type="term" value="P:negative regulation of gene expression via chromosomal CpG island methylation"/>
    <property type="evidence" value="ECO:0007669"/>
    <property type="project" value="TreeGrafter"/>
</dbReference>
<sequence length="450" mass="49419">MRITKTVSSPTRYAPTVLDIFSGAGGIAYGFAQAGFRIVGGIDNNAQSINTFRRNIPQAEGCLRDLRKPDFSDIRDLVGPAGVDVVVGGPSCQGFSTSGGLSRSSGRDEKDPRNRLFINYLNLVDDLRPAWIVFENVPGLLLYNQGRVALDIVRAFREIGYSVAPMILLAADFGVPQLRRRLFFVGNRTGSDNSFPVATHGNPDLWRNFSLPFAHLSRIGHRSGEDVFPHVGFADACNDLPAVDEGGELDGVPYASEPKSDYQLLMRVGSDTVRQHAAADMSALDRLAAQTLLEGQNWRDMPAGSLPERFNRIRSYDATTILRRLKSDMPSYTVTTKFNEGTTGAFIHPTQPRTLSLREAARLQSFPDRFVFDGSQAQIRQQIGNAVPPLLAQAIAEAILPHVLNDTVGVSLAPIRDTVDVDNRLAESDILKLKAPRKIRVEEQMLMDAV</sequence>
<organism evidence="5">
    <name type="scientific">marine sediment metagenome</name>
    <dbReference type="NCBI Taxonomy" id="412755"/>
    <lineage>
        <taxon>unclassified sequences</taxon>
        <taxon>metagenomes</taxon>
        <taxon>ecological metagenomes</taxon>
    </lineage>
</organism>
<dbReference type="InterPro" id="IPR001525">
    <property type="entry name" value="C5_MeTfrase"/>
</dbReference>
<dbReference type="SUPFAM" id="SSF53335">
    <property type="entry name" value="S-adenosyl-L-methionine-dependent methyltransferases"/>
    <property type="match status" value="1"/>
</dbReference>
<dbReference type="PROSITE" id="PS51679">
    <property type="entry name" value="SAM_MT_C5"/>
    <property type="match status" value="1"/>
</dbReference>
<keyword evidence="2" id="KW-0489">Methyltransferase</keyword>
<keyword evidence="3" id="KW-0808">Transferase</keyword>
<protein>
    <recommendedName>
        <fullName evidence="1">DNA (cytosine-5-)-methyltransferase</fullName>
        <ecNumber evidence="1">2.1.1.37</ecNumber>
    </recommendedName>
</protein>
<dbReference type="GO" id="GO:0005634">
    <property type="term" value="C:nucleus"/>
    <property type="evidence" value="ECO:0007669"/>
    <property type="project" value="TreeGrafter"/>
</dbReference>
<evidence type="ECO:0000256" key="1">
    <source>
        <dbReference type="ARBA" id="ARBA00011975"/>
    </source>
</evidence>
<evidence type="ECO:0000313" key="5">
    <source>
        <dbReference type="EMBL" id="KKN50002.1"/>
    </source>
</evidence>
<dbReference type="GO" id="GO:0003677">
    <property type="term" value="F:DNA binding"/>
    <property type="evidence" value="ECO:0007669"/>
    <property type="project" value="TreeGrafter"/>
</dbReference>
<dbReference type="EMBL" id="LAZR01001140">
    <property type="protein sequence ID" value="KKN50002.1"/>
    <property type="molecule type" value="Genomic_DNA"/>
</dbReference>